<evidence type="ECO:0000313" key="3">
    <source>
        <dbReference type="Proteomes" id="UP001364617"/>
    </source>
</evidence>
<protein>
    <submittedName>
        <fullName evidence="2">Uncharacterized protein</fullName>
    </submittedName>
</protein>
<accession>A0AAN9C965</accession>
<sequence length="105" mass="11376">MASGSRPACSEPEKRRDVPAARSPDNTLYPPLKSLFTAPRRGNYSAAEETESQTGLERHEESIPASPNMGALLVFQTPTLSSVPSSVRLLVRNVHKPNSSSKISE</sequence>
<feature type="region of interest" description="Disordered" evidence="1">
    <location>
        <begin position="1"/>
        <end position="63"/>
    </location>
</feature>
<evidence type="ECO:0000256" key="1">
    <source>
        <dbReference type="SAM" id="MobiDB-lite"/>
    </source>
</evidence>
<dbReference type="Proteomes" id="UP001364617">
    <property type="component" value="Unassembled WGS sequence"/>
</dbReference>
<keyword evidence="3" id="KW-1185">Reference proteome</keyword>
<gene>
    <name evidence="2" type="ORF">R3I93_020848</name>
</gene>
<name>A0AAN9C965_9TELE</name>
<comment type="caution">
    <text evidence="2">The sequence shown here is derived from an EMBL/GenBank/DDBJ whole genome shotgun (WGS) entry which is preliminary data.</text>
</comment>
<reference evidence="2 3" key="1">
    <citation type="submission" date="2024-02" db="EMBL/GenBank/DDBJ databases">
        <title>Chromosome-level genome assembly of the Eurasian Minnow (Phoxinus phoxinus).</title>
        <authorList>
            <person name="Oriowo T.O."/>
            <person name="Martin S."/>
            <person name="Stange M."/>
            <person name="Chrysostomakis Y."/>
            <person name="Brown T."/>
            <person name="Winkler S."/>
            <person name="Kukowka S."/>
            <person name="Myers E.W."/>
            <person name="Bohne A."/>
        </authorList>
    </citation>
    <scope>NUCLEOTIDE SEQUENCE [LARGE SCALE GENOMIC DNA]</scope>
    <source>
        <strain evidence="2">ZFMK-TIS-60720</strain>
        <tissue evidence="2">Whole Organism</tissue>
    </source>
</reference>
<dbReference type="AlphaFoldDB" id="A0AAN9C965"/>
<proteinExistence type="predicted"/>
<dbReference type="EMBL" id="JAYKXH010000023">
    <property type="protein sequence ID" value="KAK7125290.1"/>
    <property type="molecule type" value="Genomic_DNA"/>
</dbReference>
<evidence type="ECO:0000313" key="2">
    <source>
        <dbReference type="EMBL" id="KAK7125290.1"/>
    </source>
</evidence>
<organism evidence="2 3">
    <name type="scientific">Phoxinus phoxinus</name>
    <name type="common">Eurasian minnow</name>
    <dbReference type="NCBI Taxonomy" id="58324"/>
    <lineage>
        <taxon>Eukaryota</taxon>
        <taxon>Metazoa</taxon>
        <taxon>Chordata</taxon>
        <taxon>Craniata</taxon>
        <taxon>Vertebrata</taxon>
        <taxon>Euteleostomi</taxon>
        <taxon>Actinopterygii</taxon>
        <taxon>Neopterygii</taxon>
        <taxon>Teleostei</taxon>
        <taxon>Ostariophysi</taxon>
        <taxon>Cypriniformes</taxon>
        <taxon>Leuciscidae</taxon>
        <taxon>Phoxininae</taxon>
        <taxon>Phoxinus</taxon>
    </lineage>
</organism>